<reference evidence="1" key="2">
    <citation type="journal article" date="2015" name="Data Brief">
        <title>Shoot transcriptome of the giant reed, Arundo donax.</title>
        <authorList>
            <person name="Barrero R.A."/>
            <person name="Guerrero F.D."/>
            <person name="Moolhuijzen P."/>
            <person name="Goolsby J.A."/>
            <person name="Tidwell J."/>
            <person name="Bellgard S.E."/>
            <person name="Bellgard M.I."/>
        </authorList>
    </citation>
    <scope>NUCLEOTIDE SEQUENCE</scope>
    <source>
        <tissue evidence="1">Shoot tissue taken approximately 20 cm above the soil surface</tissue>
    </source>
</reference>
<name>A0A0A9DDF4_ARUDO</name>
<dbReference type="EMBL" id="GBRH01216098">
    <property type="protein sequence ID" value="JAD81797.1"/>
    <property type="molecule type" value="Transcribed_RNA"/>
</dbReference>
<reference evidence="1" key="1">
    <citation type="submission" date="2014-09" db="EMBL/GenBank/DDBJ databases">
        <authorList>
            <person name="Magalhaes I.L.F."/>
            <person name="Oliveira U."/>
            <person name="Santos F.R."/>
            <person name="Vidigal T.H.D.A."/>
            <person name="Brescovit A.D."/>
            <person name="Santos A.J."/>
        </authorList>
    </citation>
    <scope>NUCLEOTIDE SEQUENCE</scope>
    <source>
        <tissue evidence="1">Shoot tissue taken approximately 20 cm above the soil surface</tissue>
    </source>
</reference>
<proteinExistence type="predicted"/>
<accession>A0A0A9DDF4</accession>
<evidence type="ECO:0000313" key="1">
    <source>
        <dbReference type="EMBL" id="JAD81797.1"/>
    </source>
</evidence>
<protein>
    <submittedName>
        <fullName evidence="1">Uncharacterized protein</fullName>
    </submittedName>
</protein>
<sequence length="192" mass="20568">MASVLSDDTTITAVGLVNNSGSLLAFVGKSTVDALEEMTTPRSMENRAFRISEQDLIISTGANNNMIELPKHRSQPGTGRPPLADNIGAVKAVSASFTIVESANALPHRIKDERSMSAAANPLAYCVPEPRTVLTLLLMELAAYIVKGDVSWEIARSGIFQRTLDRKITAEGLSLMTRTFASHSADEPIAPS</sequence>
<organism evidence="1">
    <name type="scientific">Arundo donax</name>
    <name type="common">Giant reed</name>
    <name type="synonym">Donax arundinaceus</name>
    <dbReference type="NCBI Taxonomy" id="35708"/>
    <lineage>
        <taxon>Eukaryota</taxon>
        <taxon>Viridiplantae</taxon>
        <taxon>Streptophyta</taxon>
        <taxon>Embryophyta</taxon>
        <taxon>Tracheophyta</taxon>
        <taxon>Spermatophyta</taxon>
        <taxon>Magnoliopsida</taxon>
        <taxon>Liliopsida</taxon>
        <taxon>Poales</taxon>
        <taxon>Poaceae</taxon>
        <taxon>PACMAD clade</taxon>
        <taxon>Arundinoideae</taxon>
        <taxon>Arundineae</taxon>
        <taxon>Arundo</taxon>
    </lineage>
</organism>
<dbReference type="AlphaFoldDB" id="A0A0A9DDF4"/>